<dbReference type="EMBL" id="CP017478">
    <property type="protein sequence ID" value="AOW21938.1"/>
    <property type="molecule type" value="Genomic_DNA"/>
</dbReference>
<accession>A0A1D8PBH8</accession>
<keyword evidence="1" id="KW-0812">Transmembrane</keyword>
<dbReference type="OrthoDB" id="9775266at2"/>
<organism evidence="2 3">
    <name type="scientific">Urechidicola croceus</name>
    <dbReference type="NCBI Taxonomy" id="1850246"/>
    <lineage>
        <taxon>Bacteria</taxon>
        <taxon>Pseudomonadati</taxon>
        <taxon>Bacteroidota</taxon>
        <taxon>Flavobacteriia</taxon>
        <taxon>Flavobacteriales</taxon>
        <taxon>Flavobacteriaceae</taxon>
        <taxon>Urechidicola</taxon>
    </lineage>
</organism>
<protein>
    <submittedName>
        <fullName evidence="2">Uncharacterized protein</fullName>
    </submittedName>
</protein>
<name>A0A1D8PBH8_9FLAO</name>
<keyword evidence="1" id="KW-1133">Transmembrane helix</keyword>
<dbReference type="SUPFAM" id="SSF56059">
    <property type="entry name" value="Glutathione synthetase ATP-binding domain-like"/>
    <property type="match status" value="1"/>
</dbReference>
<keyword evidence="1" id="KW-0472">Membrane</keyword>
<dbReference type="AlphaFoldDB" id="A0A1D8PBH8"/>
<evidence type="ECO:0000313" key="2">
    <source>
        <dbReference type="EMBL" id="AOW21938.1"/>
    </source>
</evidence>
<dbReference type="Proteomes" id="UP000176050">
    <property type="component" value="Chromosome"/>
</dbReference>
<proteinExistence type="predicted"/>
<keyword evidence="3" id="KW-1185">Reference proteome</keyword>
<dbReference type="GO" id="GO:0005524">
    <property type="term" value="F:ATP binding"/>
    <property type="evidence" value="ECO:0007669"/>
    <property type="project" value="InterPro"/>
</dbReference>
<dbReference type="RefSeq" id="WP_070238098.1">
    <property type="nucleotide sequence ID" value="NZ_CP017478.1"/>
</dbReference>
<dbReference type="KEGG" id="lul:LPB138_15125"/>
<sequence>MSRNTTFHKLINWEYWPAFMFYIPNVPYAAYLAIKAKSLMFFTAVNPAIKHSGNGAESKYKTIQLIPEKFRPKTVFVNHNDKFDTVINKIIYEQINFPLIAKPDIGFRGLLVQKIDSKELLKEYLSKYPIDIIIQELITFKNECGIFYYRLPNKKEGTITSITLKKFLTVIADGTSTLSELILKDERAQIYYSILKEIHKEQMYSIPKKGKQIELTIIGNHAKGTQFIDGNHLINKQITSTIDKLNREIKGWYYGRLDIKYDTFEKLMNGKDFKILEINGIISEPTHVYDATKHSYFDALKAIKNHWKIIYKVGTINHKKRNIVYTNTSDFINEMIYLKKYTTKIKKLSL</sequence>
<evidence type="ECO:0000256" key="1">
    <source>
        <dbReference type="SAM" id="Phobius"/>
    </source>
</evidence>
<dbReference type="InterPro" id="IPR013815">
    <property type="entry name" value="ATP_grasp_subdomain_1"/>
</dbReference>
<evidence type="ECO:0000313" key="3">
    <source>
        <dbReference type="Proteomes" id="UP000176050"/>
    </source>
</evidence>
<dbReference type="Gene3D" id="3.30.1490.20">
    <property type="entry name" value="ATP-grasp fold, A domain"/>
    <property type="match status" value="1"/>
</dbReference>
<gene>
    <name evidence="2" type="ORF">LPB138_15125</name>
</gene>
<dbReference type="STRING" id="1850246.LPB138_15125"/>
<feature type="transmembrane region" description="Helical" evidence="1">
    <location>
        <begin position="15"/>
        <end position="34"/>
    </location>
</feature>
<reference evidence="2 3" key="1">
    <citation type="submission" date="2016-10" db="EMBL/GenBank/DDBJ databases">
        <title>Lutibacter sp. LPB0138, isolated from marine gastropod.</title>
        <authorList>
            <person name="Kim E."/>
            <person name="Yi H."/>
        </authorList>
    </citation>
    <scope>NUCLEOTIDE SEQUENCE [LARGE SCALE GENOMIC DNA]</scope>
    <source>
        <strain evidence="2 3">LPB0138</strain>
    </source>
</reference>